<name>A0ABD2WJS9_9HYME</name>
<dbReference type="AlphaFoldDB" id="A0ABD2WJS9"/>
<protein>
    <recommendedName>
        <fullName evidence="3">MYND-type domain-containing protein</fullName>
    </recommendedName>
</protein>
<comment type="caution">
    <text evidence="1">The sequence shown here is derived from an EMBL/GenBank/DDBJ whole genome shotgun (WGS) entry which is preliminary data.</text>
</comment>
<evidence type="ECO:0000313" key="1">
    <source>
        <dbReference type="EMBL" id="KAL3393186.1"/>
    </source>
</evidence>
<dbReference type="SUPFAM" id="SSF144232">
    <property type="entry name" value="HIT/MYND zinc finger-like"/>
    <property type="match status" value="1"/>
</dbReference>
<gene>
    <name evidence="1" type="ORF">TKK_012437</name>
</gene>
<dbReference type="Proteomes" id="UP001627154">
    <property type="component" value="Unassembled WGS sequence"/>
</dbReference>
<keyword evidence="2" id="KW-1185">Reference proteome</keyword>
<dbReference type="EMBL" id="JBJJXI010000100">
    <property type="protein sequence ID" value="KAL3393186.1"/>
    <property type="molecule type" value="Genomic_DNA"/>
</dbReference>
<evidence type="ECO:0008006" key="3">
    <source>
        <dbReference type="Google" id="ProtNLM"/>
    </source>
</evidence>
<organism evidence="1 2">
    <name type="scientific">Trichogramma kaykai</name>
    <dbReference type="NCBI Taxonomy" id="54128"/>
    <lineage>
        <taxon>Eukaryota</taxon>
        <taxon>Metazoa</taxon>
        <taxon>Ecdysozoa</taxon>
        <taxon>Arthropoda</taxon>
        <taxon>Hexapoda</taxon>
        <taxon>Insecta</taxon>
        <taxon>Pterygota</taxon>
        <taxon>Neoptera</taxon>
        <taxon>Endopterygota</taxon>
        <taxon>Hymenoptera</taxon>
        <taxon>Apocrita</taxon>
        <taxon>Proctotrupomorpha</taxon>
        <taxon>Chalcidoidea</taxon>
        <taxon>Trichogrammatidae</taxon>
        <taxon>Trichogramma</taxon>
    </lineage>
</organism>
<evidence type="ECO:0000313" key="2">
    <source>
        <dbReference type="Proteomes" id="UP001627154"/>
    </source>
</evidence>
<sequence>MPFETTEEHVRCVTKSTDFTLPYPEFYQIDTAAIAECEACGTKYCSSDCRNKALTSYHQSLCLLTKDEVVSHPLVE</sequence>
<reference evidence="1 2" key="1">
    <citation type="journal article" date="2024" name="bioRxiv">
        <title>A reference genome for Trichogramma kaykai: A tiny desert-dwelling parasitoid wasp with competing sex-ratio distorters.</title>
        <authorList>
            <person name="Culotta J."/>
            <person name="Lindsey A.R."/>
        </authorList>
    </citation>
    <scope>NUCLEOTIDE SEQUENCE [LARGE SCALE GENOMIC DNA]</scope>
    <source>
        <strain evidence="1 2">KSX58</strain>
    </source>
</reference>
<accession>A0ABD2WJS9</accession>
<proteinExistence type="predicted"/>